<protein>
    <submittedName>
        <fullName evidence="1">Protein of uncharacterized function (DUF2442)</fullName>
    </submittedName>
</protein>
<dbReference type="EMBL" id="CYXP01000006">
    <property type="protein sequence ID" value="CUN22395.1"/>
    <property type="molecule type" value="Genomic_DNA"/>
</dbReference>
<sequence>MFTEVVQANYVDGYRIAVLFNDGVKKIVDFTNLLKRNMPVFKPLENIDLFKKFTVTDTLEWDNGNIDIAPEYLYENGVKV</sequence>
<reference evidence="1 2" key="1">
    <citation type="submission" date="2015-09" db="EMBL/GenBank/DDBJ databases">
        <authorList>
            <consortium name="Pathogen Informatics"/>
        </authorList>
    </citation>
    <scope>NUCLEOTIDE SEQUENCE [LARGE SCALE GENOMIC DNA]</scope>
    <source>
        <strain evidence="1 2">2789STDY5608872</strain>
    </source>
</reference>
<dbReference type="Pfam" id="PF10387">
    <property type="entry name" value="DUF2442"/>
    <property type="match status" value="1"/>
</dbReference>
<accession>A0A173V8B6</accession>
<evidence type="ECO:0000313" key="1">
    <source>
        <dbReference type="EMBL" id="CUN22395.1"/>
    </source>
</evidence>
<dbReference type="InterPro" id="IPR018841">
    <property type="entry name" value="DUF2442"/>
</dbReference>
<proteinExistence type="predicted"/>
<evidence type="ECO:0000313" key="2">
    <source>
        <dbReference type="Proteomes" id="UP000095591"/>
    </source>
</evidence>
<organism evidence="1 2">
    <name type="scientific">Parabacteroides distasonis</name>
    <dbReference type="NCBI Taxonomy" id="823"/>
    <lineage>
        <taxon>Bacteria</taxon>
        <taxon>Pseudomonadati</taxon>
        <taxon>Bacteroidota</taxon>
        <taxon>Bacteroidia</taxon>
        <taxon>Bacteroidales</taxon>
        <taxon>Tannerellaceae</taxon>
        <taxon>Parabacteroides</taxon>
    </lineage>
</organism>
<dbReference type="RefSeq" id="WP_036614080.1">
    <property type="nucleotide sequence ID" value="NZ_AP019729.1"/>
</dbReference>
<dbReference type="Proteomes" id="UP000095591">
    <property type="component" value="Unassembled WGS sequence"/>
</dbReference>
<dbReference type="AlphaFoldDB" id="A0A173V8B6"/>
<gene>
    <name evidence="1" type="ORF">ERS852429_02645</name>
</gene>
<dbReference type="InterPro" id="IPR036782">
    <property type="entry name" value="NE0471-like_N"/>
</dbReference>
<name>A0A173V8B6_PARDI</name>
<dbReference type="SUPFAM" id="SSF143880">
    <property type="entry name" value="NE0471 N-terminal domain-like"/>
    <property type="match status" value="1"/>
</dbReference>
<dbReference type="Gene3D" id="3.30.2020.10">
    <property type="entry name" value="NE0471-like N-terminal domain"/>
    <property type="match status" value="1"/>
</dbReference>